<dbReference type="GO" id="GO:0003743">
    <property type="term" value="F:translation initiation factor activity"/>
    <property type="evidence" value="ECO:0007669"/>
    <property type="project" value="UniProtKB-KW"/>
</dbReference>
<comment type="similarity">
    <text evidence="1">Belongs to the SUI1 family.</text>
</comment>
<dbReference type="RefSeq" id="WP_015202485.1">
    <property type="nucleotide sequence ID" value="NC_019753.1"/>
</dbReference>
<dbReference type="GO" id="GO:0002188">
    <property type="term" value="P:translation reinitiation"/>
    <property type="evidence" value="ECO:0007669"/>
    <property type="project" value="TreeGrafter"/>
</dbReference>
<protein>
    <submittedName>
        <fullName evidence="6">Translation initiation factor 1 (EIF-1/SUI1)</fullName>
    </submittedName>
</protein>
<dbReference type="GO" id="GO:0003729">
    <property type="term" value="F:mRNA binding"/>
    <property type="evidence" value="ECO:0007669"/>
    <property type="project" value="TreeGrafter"/>
</dbReference>
<dbReference type="PIRSF" id="PIRSF037511">
    <property type="entry name" value="Transl_init_SUI1_pro"/>
    <property type="match status" value="1"/>
</dbReference>
<keyword evidence="2" id="KW-0810">Translation regulation</keyword>
<dbReference type="Gene3D" id="3.30.780.10">
    <property type="entry name" value="SUI1-like domain"/>
    <property type="match status" value="1"/>
</dbReference>
<evidence type="ECO:0000256" key="1">
    <source>
        <dbReference type="ARBA" id="ARBA00005422"/>
    </source>
</evidence>
<dbReference type="GO" id="GO:0001731">
    <property type="term" value="P:formation of translation preinitiation complex"/>
    <property type="evidence" value="ECO:0007669"/>
    <property type="project" value="TreeGrafter"/>
</dbReference>
<organism evidence="6 7">
    <name type="scientific">Crinalium epipsammum PCC 9333</name>
    <dbReference type="NCBI Taxonomy" id="1173022"/>
    <lineage>
        <taxon>Bacteria</taxon>
        <taxon>Bacillati</taxon>
        <taxon>Cyanobacteriota</taxon>
        <taxon>Cyanophyceae</taxon>
        <taxon>Gomontiellales</taxon>
        <taxon>Gomontiellaceae</taxon>
        <taxon>Crinalium</taxon>
    </lineage>
</organism>
<dbReference type="EMBL" id="CP003620">
    <property type="protein sequence ID" value="AFZ12364.1"/>
    <property type="molecule type" value="Genomic_DNA"/>
</dbReference>
<dbReference type="eggNOG" id="COG0023">
    <property type="taxonomic scope" value="Bacteria"/>
</dbReference>
<dbReference type="SUPFAM" id="SSF55159">
    <property type="entry name" value="eIF1-like"/>
    <property type="match status" value="1"/>
</dbReference>
<evidence type="ECO:0000256" key="4">
    <source>
        <dbReference type="SAM" id="MobiDB-lite"/>
    </source>
</evidence>
<dbReference type="KEGG" id="cep:Cri9333_1471"/>
<evidence type="ECO:0000313" key="7">
    <source>
        <dbReference type="Proteomes" id="UP000010472"/>
    </source>
</evidence>
<dbReference type="PANTHER" id="PTHR12789">
    <property type="entry name" value="DENSITY-REGULATED PROTEIN HOMOLOG"/>
    <property type="match status" value="1"/>
</dbReference>
<dbReference type="GO" id="GO:0006417">
    <property type="term" value="P:regulation of translation"/>
    <property type="evidence" value="ECO:0007669"/>
    <property type="project" value="UniProtKB-KW"/>
</dbReference>
<keyword evidence="6" id="KW-0396">Initiation factor</keyword>
<sequence length="122" mass="13344">MSSQKRKSSDSQSSPANRMIYREFGSDDNSSAVERPSIEIPPAQQNPRVQASRKGRKGKTVTVINNLQLKEENLEALLKQLKSQCGAGGTIKDNEIEIQGDHTQKIAQFLISLGYKAKVSGG</sequence>
<dbReference type="PANTHER" id="PTHR12789:SF0">
    <property type="entry name" value="DENSITY-REGULATED PROTEIN"/>
    <property type="match status" value="1"/>
</dbReference>
<reference evidence="6 7" key="1">
    <citation type="submission" date="2012-06" db="EMBL/GenBank/DDBJ databases">
        <title>Finished chromosome of genome of Crinalium epipsammum PCC 9333.</title>
        <authorList>
            <consortium name="US DOE Joint Genome Institute"/>
            <person name="Gugger M."/>
            <person name="Coursin T."/>
            <person name="Rippka R."/>
            <person name="Tandeau De Marsac N."/>
            <person name="Huntemann M."/>
            <person name="Wei C.-L."/>
            <person name="Han J."/>
            <person name="Detter J.C."/>
            <person name="Han C."/>
            <person name="Tapia R."/>
            <person name="Davenport K."/>
            <person name="Daligault H."/>
            <person name="Erkkila T."/>
            <person name="Gu W."/>
            <person name="Munk A.C.C."/>
            <person name="Teshima H."/>
            <person name="Xu Y."/>
            <person name="Chain P."/>
            <person name="Chen A."/>
            <person name="Krypides N."/>
            <person name="Mavromatis K."/>
            <person name="Markowitz V."/>
            <person name="Szeto E."/>
            <person name="Ivanova N."/>
            <person name="Mikhailova N."/>
            <person name="Ovchinnikova G."/>
            <person name="Pagani I."/>
            <person name="Pati A."/>
            <person name="Goodwin L."/>
            <person name="Peters L."/>
            <person name="Pitluck S."/>
            <person name="Woyke T."/>
            <person name="Kerfeld C."/>
        </authorList>
    </citation>
    <scope>NUCLEOTIDE SEQUENCE [LARGE SCALE GENOMIC DNA]</scope>
    <source>
        <strain evidence="6 7">PCC 9333</strain>
    </source>
</reference>
<dbReference type="HOGENOM" id="CLU_082805_4_2_3"/>
<accession>K9VXT9</accession>
<feature type="region of interest" description="Disordered" evidence="4">
    <location>
        <begin position="1"/>
        <end position="58"/>
    </location>
</feature>
<dbReference type="NCBIfam" id="NF005669">
    <property type="entry name" value="PRK07451.1"/>
    <property type="match status" value="1"/>
</dbReference>
<dbReference type="PROSITE" id="PS50296">
    <property type="entry name" value="SUI1"/>
    <property type="match status" value="1"/>
</dbReference>
<evidence type="ECO:0000256" key="3">
    <source>
        <dbReference type="ARBA" id="ARBA00022917"/>
    </source>
</evidence>
<dbReference type="InterPro" id="IPR036877">
    <property type="entry name" value="SUI1_dom_sf"/>
</dbReference>
<dbReference type="InterPro" id="IPR005872">
    <property type="entry name" value="SUI1_arc_bac"/>
</dbReference>
<evidence type="ECO:0000259" key="5">
    <source>
        <dbReference type="PROSITE" id="PS50296"/>
    </source>
</evidence>
<dbReference type="PATRIC" id="fig|1173022.3.peg.1592"/>
<name>K9VXT9_9CYAN</name>
<evidence type="ECO:0000256" key="2">
    <source>
        <dbReference type="ARBA" id="ARBA00022845"/>
    </source>
</evidence>
<dbReference type="OrthoDB" id="9792915at2"/>
<keyword evidence="3" id="KW-0648">Protein biosynthesis</keyword>
<dbReference type="InterPro" id="IPR050318">
    <property type="entry name" value="DENR/SUI1_TIF"/>
</dbReference>
<proteinExistence type="inferred from homology"/>
<dbReference type="STRING" id="1173022.Cri9333_1471"/>
<dbReference type="CDD" id="cd11567">
    <property type="entry name" value="YciH_like"/>
    <property type="match status" value="1"/>
</dbReference>
<dbReference type="Pfam" id="PF01253">
    <property type="entry name" value="SUI1"/>
    <property type="match status" value="1"/>
</dbReference>
<dbReference type="Proteomes" id="UP000010472">
    <property type="component" value="Chromosome"/>
</dbReference>
<gene>
    <name evidence="6" type="ORF">Cri9333_1471</name>
</gene>
<keyword evidence="7" id="KW-1185">Reference proteome</keyword>
<feature type="domain" description="SUI1" evidence="5">
    <location>
        <begin position="54"/>
        <end position="114"/>
    </location>
</feature>
<dbReference type="AlphaFoldDB" id="K9VXT9"/>
<evidence type="ECO:0000313" key="6">
    <source>
        <dbReference type="EMBL" id="AFZ12364.1"/>
    </source>
</evidence>
<dbReference type="InterPro" id="IPR001950">
    <property type="entry name" value="SUI1"/>
</dbReference>